<evidence type="ECO:0008006" key="4">
    <source>
        <dbReference type="Google" id="ProtNLM"/>
    </source>
</evidence>
<protein>
    <recommendedName>
        <fullName evidence="4">Lipoprotein</fullName>
    </recommendedName>
</protein>
<dbReference type="AlphaFoldDB" id="A0AAE4YAB7"/>
<sequence length="181" mass="18806">MTKLLPKCIALCASLALLSGCVEATSPASAPPTLEPGATSAVFTGTAKAVPFARALQLFDAVCIATAPNRFAGATAVMAANDVKVPSPMGTATLYSVEENLSFQIEGSGQDRRCSMVFGTNSSESTVVKAFVDRFGTKGMAEDGLAAVLDQKSGYLVIFEPTAPILGQRGIHLVAYDKRVN</sequence>
<evidence type="ECO:0000256" key="1">
    <source>
        <dbReference type="SAM" id="SignalP"/>
    </source>
</evidence>
<organism evidence="2 3">
    <name type="scientific">Stagnihabitans tardus</name>
    <dbReference type="NCBI Taxonomy" id="2699202"/>
    <lineage>
        <taxon>Bacteria</taxon>
        <taxon>Pseudomonadati</taxon>
        <taxon>Pseudomonadota</taxon>
        <taxon>Alphaproteobacteria</taxon>
        <taxon>Rhodobacterales</taxon>
        <taxon>Paracoccaceae</taxon>
        <taxon>Stagnihabitans</taxon>
    </lineage>
</organism>
<dbReference type="EMBL" id="JAABNR010000007">
    <property type="protein sequence ID" value="NBZ87638.1"/>
    <property type="molecule type" value="Genomic_DNA"/>
</dbReference>
<dbReference type="Proteomes" id="UP001193501">
    <property type="component" value="Unassembled WGS sequence"/>
</dbReference>
<accession>A0AAE4YAB7</accession>
<comment type="caution">
    <text evidence="2">The sequence shown here is derived from an EMBL/GenBank/DDBJ whole genome shotgun (WGS) entry which is preliminary data.</text>
</comment>
<evidence type="ECO:0000313" key="3">
    <source>
        <dbReference type="Proteomes" id="UP001193501"/>
    </source>
</evidence>
<dbReference type="PROSITE" id="PS51257">
    <property type="entry name" value="PROKAR_LIPOPROTEIN"/>
    <property type="match status" value="1"/>
</dbReference>
<evidence type="ECO:0000313" key="2">
    <source>
        <dbReference type="EMBL" id="NBZ87638.1"/>
    </source>
</evidence>
<reference evidence="2" key="1">
    <citation type="submission" date="2020-01" db="EMBL/GenBank/DDBJ databases">
        <authorList>
            <person name="Chen W.-M."/>
        </authorList>
    </citation>
    <scope>NUCLEOTIDE SEQUENCE</scope>
    <source>
        <strain evidence="2">CYK-10</strain>
    </source>
</reference>
<keyword evidence="3" id="KW-1185">Reference proteome</keyword>
<feature type="chain" id="PRO_5042010004" description="Lipoprotein" evidence="1">
    <location>
        <begin position="25"/>
        <end position="181"/>
    </location>
</feature>
<keyword evidence="1" id="KW-0732">Signal</keyword>
<proteinExistence type="predicted"/>
<name>A0AAE4YAB7_9RHOB</name>
<feature type="signal peptide" evidence="1">
    <location>
        <begin position="1"/>
        <end position="24"/>
    </location>
</feature>
<gene>
    <name evidence="2" type="ORF">GV832_08615</name>
</gene>
<dbReference type="RefSeq" id="WP_168774453.1">
    <property type="nucleotide sequence ID" value="NZ_JAABNR010000007.1"/>
</dbReference>